<keyword evidence="1" id="KW-0132">Cell division</keyword>
<feature type="coiled-coil region" evidence="1">
    <location>
        <begin position="70"/>
        <end position="104"/>
    </location>
</feature>
<evidence type="ECO:0000256" key="1">
    <source>
        <dbReference type="HAMAP-Rule" id="MF_02066"/>
    </source>
</evidence>
<dbReference type="Proteomes" id="UP000249453">
    <property type="component" value="Unassembled WGS sequence"/>
</dbReference>
<dbReference type="AlphaFoldDB" id="A0A364JW79"/>
<dbReference type="InterPro" id="IPR014162">
    <property type="entry name" value="CpoB_C"/>
</dbReference>
<feature type="region of interest" description="Disordered" evidence="2">
    <location>
        <begin position="111"/>
        <end position="178"/>
    </location>
</feature>
<comment type="subcellular location">
    <subcellularLocation>
        <location evidence="1">Periplasm</location>
    </subcellularLocation>
</comment>
<dbReference type="Pfam" id="PF13174">
    <property type="entry name" value="TPR_6"/>
    <property type="match status" value="1"/>
</dbReference>
<dbReference type="HAMAP" id="MF_02066">
    <property type="entry name" value="CpoB"/>
    <property type="match status" value="1"/>
</dbReference>
<dbReference type="InterPro" id="IPR034706">
    <property type="entry name" value="CpoB"/>
</dbReference>
<evidence type="ECO:0000313" key="4">
    <source>
        <dbReference type="Proteomes" id="UP000249453"/>
    </source>
</evidence>
<keyword evidence="1" id="KW-0574">Periplasm</keyword>
<dbReference type="EMBL" id="QLMK01000004">
    <property type="protein sequence ID" value="RAK29980.1"/>
    <property type="molecule type" value="Genomic_DNA"/>
</dbReference>
<keyword evidence="1" id="KW-0131">Cell cycle</keyword>
<keyword evidence="4" id="KW-1185">Reference proteome</keyword>
<comment type="function">
    <text evidence="1">Mediates coordination of peptidoglycan synthesis and outer membrane constriction during cell division.</text>
</comment>
<dbReference type="GO" id="GO:0030288">
    <property type="term" value="C:outer membrane-bounded periplasmic space"/>
    <property type="evidence" value="ECO:0007669"/>
    <property type="project" value="UniProtKB-UniRule"/>
</dbReference>
<name>A0A364JW79_9HYPH</name>
<reference evidence="3 4" key="1">
    <citation type="submission" date="2018-06" db="EMBL/GenBank/DDBJ databases">
        <title>Genomic Encyclopedia of Type Strains, Phase IV (KMG-IV): sequencing the most valuable type-strain genomes for metagenomic binning, comparative biology and taxonomic classification.</title>
        <authorList>
            <person name="Goeker M."/>
        </authorList>
    </citation>
    <scope>NUCLEOTIDE SEQUENCE [LARGE SCALE GENOMIC DNA]</scope>
    <source>
        <strain evidence="3 4">DSM 26720</strain>
    </source>
</reference>
<dbReference type="NCBIfam" id="TIGR02795">
    <property type="entry name" value="tol_pal_ybgF"/>
    <property type="match status" value="1"/>
</dbReference>
<dbReference type="GO" id="GO:0043093">
    <property type="term" value="P:FtsZ-dependent cytokinesis"/>
    <property type="evidence" value="ECO:0007669"/>
    <property type="project" value="UniProtKB-UniRule"/>
</dbReference>
<feature type="region of interest" description="Disordered" evidence="2">
    <location>
        <begin position="25"/>
        <end position="53"/>
    </location>
</feature>
<comment type="similarity">
    <text evidence="1">Belongs to the CpoB family.</text>
</comment>
<feature type="compositionally biased region" description="Polar residues" evidence="2">
    <location>
        <begin position="161"/>
        <end position="177"/>
    </location>
</feature>
<keyword evidence="1" id="KW-0732">Signal</keyword>
<evidence type="ECO:0000256" key="2">
    <source>
        <dbReference type="SAM" id="MobiDB-lite"/>
    </source>
</evidence>
<accession>A0A364JW79</accession>
<protein>
    <recommendedName>
        <fullName evidence="1">Cell division coordinator CpoB</fullName>
    </recommendedName>
</protein>
<comment type="caution">
    <text evidence="3">The sequence shown here is derived from an EMBL/GenBank/DDBJ whole genome shotgun (WGS) entry which is preliminary data.</text>
</comment>
<feature type="compositionally biased region" description="Low complexity" evidence="2">
    <location>
        <begin position="134"/>
        <end position="155"/>
    </location>
</feature>
<gene>
    <name evidence="1" type="primary">cpoB</name>
    <name evidence="3" type="ORF">C7374_10438</name>
</gene>
<organism evidence="3 4">
    <name type="scientific">Falsochrobactrum ovis</name>
    <dbReference type="NCBI Taxonomy" id="1293442"/>
    <lineage>
        <taxon>Bacteria</taxon>
        <taxon>Pseudomonadati</taxon>
        <taxon>Pseudomonadota</taxon>
        <taxon>Alphaproteobacteria</taxon>
        <taxon>Hyphomicrobiales</taxon>
        <taxon>Brucellaceae</taxon>
        <taxon>Falsochrobactrum</taxon>
    </lineage>
</organism>
<dbReference type="InterPro" id="IPR011990">
    <property type="entry name" value="TPR-like_helical_dom_sf"/>
</dbReference>
<keyword evidence="1" id="KW-0175">Coiled coil</keyword>
<dbReference type="SUPFAM" id="SSF48452">
    <property type="entry name" value="TPR-like"/>
    <property type="match status" value="1"/>
</dbReference>
<feature type="signal peptide" evidence="1">
    <location>
        <begin position="1"/>
        <end position="21"/>
    </location>
</feature>
<sequence length="342" mass="36795" precursor="true">MRRVTLAIAMLPLLMSVPALAASSSDSGSAEFAKPAQSAFADGPLSGWGGTRTEAVEQPLQLAQAVDPRVGQLQEEIRQLSGKVEELNFQILQLQDQLRKTQEDNEFRFQELEKDKRSDAGGTENRSVASAAPSTQDEASQDASSSSISDAGTDSVAIGSDLSQSGPVRGQGPQTLGTIRFDANGNVIGESLNAAPGPVEQGTLGGTIAALPSDDNPNSLYDAAYQYLMSGDYGAAETGFREHIKRYPADPSTAEARYWLGESLFGQGRYQDAANVFLDTQRDYPDSKRAPENMLKLGITLEKLNNRDVACATFKQIAERYPQAAKAVLKRVAEERNRNKCG</sequence>
<feature type="chain" id="PRO_5017095072" description="Cell division coordinator CpoB" evidence="1">
    <location>
        <begin position="22"/>
        <end position="342"/>
    </location>
</feature>
<evidence type="ECO:0000313" key="3">
    <source>
        <dbReference type="EMBL" id="RAK29980.1"/>
    </source>
</evidence>
<proteinExistence type="inferred from homology"/>
<dbReference type="Gene3D" id="1.25.40.10">
    <property type="entry name" value="Tetratricopeptide repeat domain"/>
    <property type="match status" value="1"/>
</dbReference>
<dbReference type="InterPro" id="IPR019734">
    <property type="entry name" value="TPR_rpt"/>
</dbReference>
<dbReference type="Pfam" id="PF13432">
    <property type="entry name" value="TPR_16"/>
    <property type="match status" value="1"/>
</dbReference>